<name>A0A2V1ILE0_9BACT</name>
<sequence length="375" mass="42693">MWNKIKSIFRDEQNCDSVIDSSNKENTSSMSHKAEIVGSIPPQKMTLSKAFAFLINNYGIECFLGSNLISILNDLTDYEGNRAAKSLLREFVVNHTFSEFITRCDSDSLERVRQKALIEYGFNERITEYVISSIAEATGISIVFSEDEPIENKAPKNEPSPSCHSPQNVSYIIQFMGLHLGEHVNDFNNVLKSKGFRSKYKGRFAGLVSMYKEHGGDMSDYDLVEWKEYEGQFADQDCMSLVLFATPITHRVYRVDVKMRYSEDKAGKYGLEYLYKRYSFFYGLLTNKYGTPTHINPVDISLSANSNEGKGLTYNDGKTTLTLTIEQALPSTNYFQVVLRYSSNNVPTLTLEKRQQQSINIANEQAHRQQLMSDV</sequence>
<gene>
    <name evidence="1" type="ORF">C5O23_13835</name>
</gene>
<dbReference type="RefSeq" id="WP_107033501.1">
    <property type="nucleotide sequence ID" value="NZ_PUEC01000058.1"/>
</dbReference>
<reference evidence="2" key="1">
    <citation type="submission" date="2018-02" db="EMBL/GenBank/DDBJ databases">
        <authorList>
            <person name="Clavel T."/>
            <person name="Strowig T."/>
        </authorList>
    </citation>
    <scope>NUCLEOTIDE SEQUENCE [LARGE SCALE GENOMIC DNA]</scope>
    <source>
        <strain evidence="2">DSM 103720</strain>
    </source>
</reference>
<organism evidence="1 2">
    <name type="scientific">Duncaniella muris</name>
    <dbReference type="NCBI Taxonomy" id="2094150"/>
    <lineage>
        <taxon>Bacteria</taxon>
        <taxon>Pseudomonadati</taxon>
        <taxon>Bacteroidota</taxon>
        <taxon>Bacteroidia</taxon>
        <taxon>Bacteroidales</taxon>
        <taxon>Muribaculaceae</taxon>
        <taxon>Duncaniella</taxon>
    </lineage>
</organism>
<accession>A0A2V1ILE0</accession>
<dbReference type="AlphaFoldDB" id="A0A2V1ILE0"/>
<dbReference type="EMBL" id="PUEC01000058">
    <property type="protein sequence ID" value="PWB00099.1"/>
    <property type="molecule type" value="Genomic_DNA"/>
</dbReference>
<proteinExistence type="predicted"/>
<keyword evidence="2" id="KW-1185">Reference proteome</keyword>
<protein>
    <submittedName>
        <fullName evidence="1">Uncharacterized protein</fullName>
    </submittedName>
</protein>
<evidence type="ECO:0000313" key="1">
    <source>
        <dbReference type="EMBL" id="PWB00099.1"/>
    </source>
</evidence>
<comment type="caution">
    <text evidence="1">The sequence shown here is derived from an EMBL/GenBank/DDBJ whole genome shotgun (WGS) entry which is preliminary data.</text>
</comment>
<evidence type="ECO:0000313" key="2">
    <source>
        <dbReference type="Proteomes" id="UP000244905"/>
    </source>
</evidence>
<dbReference type="Proteomes" id="UP000244905">
    <property type="component" value="Unassembled WGS sequence"/>
</dbReference>
<dbReference type="GeneID" id="82527394"/>